<gene>
    <name evidence="2" type="ORF">H0235_008318</name>
</gene>
<comment type="caution">
    <text evidence="2">The sequence shown here is derived from an EMBL/GenBank/DDBJ whole genome shotgun (WGS) entry which is preliminary data.</text>
</comment>
<organism evidence="2 3">
    <name type="scientific">Vespula pensylvanica</name>
    <name type="common">Western yellow jacket</name>
    <name type="synonym">Wasp</name>
    <dbReference type="NCBI Taxonomy" id="30213"/>
    <lineage>
        <taxon>Eukaryota</taxon>
        <taxon>Metazoa</taxon>
        <taxon>Ecdysozoa</taxon>
        <taxon>Arthropoda</taxon>
        <taxon>Hexapoda</taxon>
        <taxon>Insecta</taxon>
        <taxon>Pterygota</taxon>
        <taxon>Neoptera</taxon>
        <taxon>Endopterygota</taxon>
        <taxon>Hymenoptera</taxon>
        <taxon>Apocrita</taxon>
        <taxon>Aculeata</taxon>
        <taxon>Vespoidea</taxon>
        <taxon>Vespidae</taxon>
        <taxon>Vespinae</taxon>
        <taxon>Vespula</taxon>
    </lineage>
</organism>
<evidence type="ECO:0000313" key="3">
    <source>
        <dbReference type="Proteomes" id="UP000600918"/>
    </source>
</evidence>
<evidence type="ECO:0000313" key="2">
    <source>
        <dbReference type="EMBL" id="KAF7425880.1"/>
    </source>
</evidence>
<feature type="transmembrane region" description="Helical" evidence="1">
    <location>
        <begin position="76"/>
        <end position="95"/>
    </location>
</feature>
<reference evidence="2" key="1">
    <citation type="journal article" date="2020" name="G3 (Bethesda)">
        <title>High-Quality Assemblies for Three Invasive Social Wasps from the &lt;i&gt;Vespula&lt;/i&gt; Genus.</title>
        <authorList>
            <person name="Harrop T.W.R."/>
            <person name="Guhlin J."/>
            <person name="McLaughlin G.M."/>
            <person name="Permina E."/>
            <person name="Stockwell P."/>
            <person name="Gilligan J."/>
            <person name="Le Lec M.F."/>
            <person name="Gruber M.A.M."/>
            <person name="Quinn O."/>
            <person name="Lovegrove M."/>
            <person name="Duncan E.J."/>
            <person name="Remnant E.J."/>
            <person name="Van Eeckhoven J."/>
            <person name="Graham B."/>
            <person name="Knapp R.A."/>
            <person name="Langford K.W."/>
            <person name="Kronenberg Z."/>
            <person name="Press M.O."/>
            <person name="Eacker S.M."/>
            <person name="Wilson-Rankin E.E."/>
            <person name="Purcell J."/>
            <person name="Lester P.J."/>
            <person name="Dearden P.K."/>
        </authorList>
    </citation>
    <scope>NUCLEOTIDE SEQUENCE</scope>
    <source>
        <strain evidence="2">Volc-1</strain>
    </source>
</reference>
<feature type="transmembrane region" description="Helical" evidence="1">
    <location>
        <begin position="141"/>
        <end position="160"/>
    </location>
</feature>
<keyword evidence="1" id="KW-0472">Membrane</keyword>
<proteinExistence type="predicted"/>
<dbReference type="Proteomes" id="UP000600918">
    <property type="component" value="Unassembled WGS sequence"/>
</dbReference>
<sequence>MTEMVSDTIVENFIEIWSSIKYTKHDKDSRFKELLNIFGYPSYWEFSNHLNFLRISLTPSLFMMCHKNVTFYFKSLHLLASLESFDFVQFAILSLRRATILKFPAEYCPPKDYQSFLVLGWLLLIYLGLNVVFVAGYAKIIGFPAFISSVTSSMTYLITYF</sequence>
<keyword evidence="1" id="KW-1133">Transmembrane helix</keyword>
<feature type="transmembrane region" description="Helical" evidence="1">
    <location>
        <begin position="116"/>
        <end position="135"/>
    </location>
</feature>
<accession>A0A834P2Y5</accession>
<dbReference type="EMBL" id="JACSDY010000006">
    <property type="protein sequence ID" value="KAF7425880.1"/>
    <property type="molecule type" value="Genomic_DNA"/>
</dbReference>
<evidence type="ECO:0000256" key="1">
    <source>
        <dbReference type="SAM" id="Phobius"/>
    </source>
</evidence>
<name>A0A834P2Y5_VESPE</name>
<protein>
    <submittedName>
        <fullName evidence="2">Uncharacterized protein</fullName>
    </submittedName>
</protein>
<keyword evidence="3" id="KW-1185">Reference proteome</keyword>
<keyword evidence="1" id="KW-0812">Transmembrane</keyword>
<dbReference type="AlphaFoldDB" id="A0A834P2Y5"/>